<accession>A0A3D8VEF5</accession>
<evidence type="ECO:0000313" key="1">
    <source>
        <dbReference type="EMBL" id="RDY67773.1"/>
    </source>
</evidence>
<gene>
    <name evidence="1" type="ORF">DX912_07600</name>
</gene>
<protein>
    <submittedName>
        <fullName evidence="1">Uncharacterized protein</fullName>
    </submittedName>
</protein>
<sequence>MCSLQAQVHVQGLALRALAATHPDPTALLAAWRNLRVDAETGPISVRERDSAYLDELCRIRAEDWTAELVDLTLPRLDAARIADSDGSVVVPLRRPED</sequence>
<dbReference type="Proteomes" id="UP000256829">
    <property type="component" value="Unassembled WGS sequence"/>
</dbReference>
<organism evidence="1 2">
    <name type="scientific">Lysobacter soli</name>
    <dbReference type="NCBI Taxonomy" id="453783"/>
    <lineage>
        <taxon>Bacteria</taxon>
        <taxon>Pseudomonadati</taxon>
        <taxon>Pseudomonadota</taxon>
        <taxon>Gammaproteobacteria</taxon>
        <taxon>Lysobacterales</taxon>
        <taxon>Lysobacteraceae</taxon>
        <taxon>Lysobacter</taxon>
    </lineage>
</organism>
<evidence type="ECO:0000313" key="2">
    <source>
        <dbReference type="Proteomes" id="UP000256829"/>
    </source>
</evidence>
<dbReference type="EMBL" id="QTJR01000004">
    <property type="protein sequence ID" value="RDY67773.1"/>
    <property type="molecule type" value="Genomic_DNA"/>
</dbReference>
<keyword evidence="2" id="KW-1185">Reference proteome</keyword>
<reference evidence="1 2" key="1">
    <citation type="submission" date="2018-08" db="EMBL/GenBank/DDBJ databases">
        <title>Lysobacter soli KCTC 22011, whole genome shotgun sequence.</title>
        <authorList>
            <person name="Zhang X."/>
            <person name="Feng G."/>
            <person name="Zhu H."/>
        </authorList>
    </citation>
    <scope>NUCLEOTIDE SEQUENCE [LARGE SCALE GENOMIC DNA]</scope>
    <source>
        <strain evidence="1 2">KCTC 22011</strain>
    </source>
</reference>
<comment type="caution">
    <text evidence="1">The sequence shown here is derived from an EMBL/GenBank/DDBJ whole genome shotgun (WGS) entry which is preliminary data.</text>
</comment>
<name>A0A3D8VEF5_9GAMM</name>
<dbReference type="AlphaFoldDB" id="A0A3D8VEF5"/>
<proteinExistence type="predicted"/>